<dbReference type="InterPro" id="IPR006447">
    <property type="entry name" value="Myb_dom_plants"/>
</dbReference>
<dbReference type="NCBIfam" id="TIGR01557">
    <property type="entry name" value="myb_SHAQKYF"/>
    <property type="match status" value="1"/>
</dbReference>
<dbReference type="InterPro" id="IPR009057">
    <property type="entry name" value="Homeodomain-like_sf"/>
</dbReference>
<feature type="region of interest" description="Disordered" evidence="6">
    <location>
        <begin position="288"/>
        <end position="316"/>
    </location>
</feature>
<evidence type="ECO:0000256" key="2">
    <source>
        <dbReference type="ARBA" id="ARBA00023015"/>
    </source>
</evidence>
<dbReference type="PROSITE" id="PS51293">
    <property type="entry name" value="SANT"/>
    <property type="match status" value="1"/>
</dbReference>
<keyword evidence="5" id="KW-0539">Nucleus</keyword>
<feature type="compositionally biased region" description="Polar residues" evidence="6">
    <location>
        <begin position="292"/>
        <end position="307"/>
    </location>
</feature>
<dbReference type="InterPro" id="IPR017930">
    <property type="entry name" value="Myb_dom"/>
</dbReference>
<accession>A0AAV7E2V9</accession>
<feature type="region of interest" description="Disordered" evidence="6">
    <location>
        <begin position="388"/>
        <end position="441"/>
    </location>
</feature>
<evidence type="ECO:0000259" key="8">
    <source>
        <dbReference type="PROSITE" id="PS51293"/>
    </source>
</evidence>
<evidence type="ECO:0000256" key="1">
    <source>
        <dbReference type="ARBA" id="ARBA00004123"/>
    </source>
</evidence>
<protein>
    <submittedName>
        <fullName evidence="10">Uncharacterized protein</fullName>
    </submittedName>
</protein>
<evidence type="ECO:0000256" key="4">
    <source>
        <dbReference type="ARBA" id="ARBA00023163"/>
    </source>
</evidence>
<dbReference type="GO" id="GO:0010468">
    <property type="term" value="P:regulation of gene expression"/>
    <property type="evidence" value="ECO:0007669"/>
    <property type="project" value="UniProtKB-ARBA"/>
</dbReference>
<dbReference type="FunFam" id="1.10.10.60:FF:000023">
    <property type="entry name" value="protein REVEILLE 6 isoform X1"/>
    <property type="match status" value="1"/>
</dbReference>
<sequence>MAVQEKSSGTALSSVIVSNKHLSLNPGNHSTQGVQLQMKELYLSGDEPPPKARKPYTITKQRERWTEEEHKKFLEALKLYGRAWRRIEEHIGSKTAVQIRSHAQKFFSKVARESGGSNSESVKAIEIPPPRPKRKPMHPYPRKLVHCSSTKGISVSEHEERSPSPVLSEPENGSPTSVLSTVGSDTMGSTVSNTANGCSSPVSSAVRSNPVAMLLADQENGYPSSVEEENRSSSPVLAVPDARQLCGTPMKLEMCCNESPNKGNSPLEGPKTCLKLFGRTVLVAEPHKPSTVMGNTPPSPRTASVVGTGNHYHNSETEDKKLVGEIAVRRNCSEDSSRSAWNPWSFGVPPLFYCMQLSREDSSAAEANTSQPCWALYGRSPFPLMQCSNEMNSRSPESYMEGSDEKETNKERSWSGSNTTSVGDGGTPEKNGDVVDSKLGEGFDKEKDSFTVFRLKPSKNSAFSKPNLENCTKGFVPYKRCVSERERDESEVDSEEREGQRTRLCL</sequence>
<feature type="region of interest" description="Disordered" evidence="6">
    <location>
        <begin position="483"/>
        <end position="506"/>
    </location>
</feature>
<dbReference type="InterPro" id="IPR017884">
    <property type="entry name" value="SANT_dom"/>
</dbReference>
<keyword evidence="2" id="KW-0805">Transcription regulation</keyword>
<name>A0AAV7E2V9_ARIFI</name>
<dbReference type="GO" id="GO:0005634">
    <property type="term" value="C:nucleus"/>
    <property type="evidence" value="ECO:0007669"/>
    <property type="project" value="UniProtKB-SubCell"/>
</dbReference>
<evidence type="ECO:0000259" key="7">
    <source>
        <dbReference type="PROSITE" id="PS50090"/>
    </source>
</evidence>
<feature type="compositionally biased region" description="Polar residues" evidence="6">
    <location>
        <begin position="171"/>
        <end position="204"/>
    </location>
</feature>
<evidence type="ECO:0000259" key="9">
    <source>
        <dbReference type="PROSITE" id="PS51294"/>
    </source>
</evidence>
<dbReference type="PANTHER" id="PTHR12802">
    <property type="entry name" value="SWI/SNF COMPLEX-RELATED"/>
    <property type="match status" value="1"/>
</dbReference>
<evidence type="ECO:0000256" key="6">
    <source>
        <dbReference type="SAM" id="MobiDB-lite"/>
    </source>
</evidence>
<feature type="compositionally biased region" description="Basic and acidic residues" evidence="6">
    <location>
        <begin position="497"/>
        <end position="506"/>
    </location>
</feature>
<keyword evidence="3" id="KW-0238">DNA-binding</keyword>
<feature type="region of interest" description="Disordered" evidence="6">
    <location>
        <begin position="111"/>
        <end position="204"/>
    </location>
</feature>
<dbReference type="InterPro" id="IPR001005">
    <property type="entry name" value="SANT/Myb"/>
</dbReference>
<feature type="domain" description="HTH myb-type" evidence="9">
    <location>
        <begin position="57"/>
        <end position="111"/>
    </location>
</feature>
<evidence type="ECO:0000313" key="11">
    <source>
        <dbReference type="Proteomes" id="UP000825729"/>
    </source>
</evidence>
<dbReference type="PANTHER" id="PTHR12802:SF155">
    <property type="entry name" value="DEUBIQUITINASE MYSM1"/>
    <property type="match status" value="1"/>
</dbReference>
<keyword evidence="4" id="KW-0804">Transcription</keyword>
<dbReference type="Gene3D" id="1.10.10.60">
    <property type="entry name" value="Homeodomain-like"/>
    <property type="match status" value="1"/>
</dbReference>
<dbReference type="Pfam" id="PF00249">
    <property type="entry name" value="Myb_DNA-binding"/>
    <property type="match status" value="1"/>
</dbReference>
<dbReference type="SMART" id="SM00717">
    <property type="entry name" value="SANT"/>
    <property type="match status" value="1"/>
</dbReference>
<evidence type="ECO:0000313" key="10">
    <source>
        <dbReference type="EMBL" id="KAG9442495.1"/>
    </source>
</evidence>
<evidence type="ECO:0000256" key="5">
    <source>
        <dbReference type="ARBA" id="ARBA00023242"/>
    </source>
</evidence>
<proteinExistence type="predicted"/>
<dbReference type="EMBL" id="JAINDJ010000007">
    <property type="protein sequence ID" value="KAG9442495.1"/>
    <property type="molecule type" value="Genomic_DNA"/>
</dbReference>
<gene>
    <name evidence="10" type="ORF">H6P81_018349</name>
</gene>
<feature type="compositionally biased region" description="Basic and acidic residues" evidence="6">
    <location>
        <begin position="430"/>
        <end position="441"/>
    </location>
</feature>
<dbReference type="PROSITE" id="PS51294">
    <property type="entry name" value="HTH_MYB"/>
    <property type="match status" value="1"/>
</dbReference>
<dbReference type="AlphaFoldDB" id="A0AAV7E2V9"/>
<comment type="caution">
    <text evidence="10">The sequence shown here is derived from an EMBL/GenBank/DDBJ whole genome shotgun (WGS) entry which is preliminary data.</text>
</comment>
<dbReference type="Proteomes" id="UP000825729">
    <property type="component" value="Unassembled WGS sequence"/>
</dbReference>
<reference evidence="10 11" key="1">
    <citation type="submission" date="2021-07" db="EMBL/GenBank/DDBJ databases">
        <title>The Aristolochia fimbriata genome: insights into angiosperm evolution, floral development and chemical biosynthesis.</title>
        <authorList>
            <person name="Jiao Y."/>
        </authorList>
    </citation>
    <scope>NUCLEOTIDE SEQUENCE [LARGE SCALE GENOMIC DNA]</scope>
    <source>
        <strain evidence="10">IBCAS-2021</strain>
        <tissue evidence="10">Leaf</tissue>
    </source>
</reference>
<keyword evidence="11" id="KW-1185">Reference proteome</keyword>
<dbReference type="CDD" id="cd00167">
    <property type="entry name" value="SANT"/>
    <property type="match status" value="1"/>
</dbReference>
<dbReference type="PROSITE" id="PS50090">
    <property type="entry name" value="MYB_LIKE"/>
    <property type="match status" value="1"/>
</dbReference>
<feature type="domain" description="SANT" evidence="8">
    <location>
        <begin position="60"/>
        <end position="111"/>
    </location>
</feature>
<dbReference type="GO" id="GO:0003677">
    <property type="term" value="F:DNA binding"/>
    <property type="evidence" value="ECO:0007669"/>
    <property type="project" value="UniProtKB-KW"/>
</dbReference>
<evidence type="ECO:0000256" key="3">
    <source>
        <dbReference type="ARBA" id="ARBA00023125"/>
    </source>
</evidence>
<dbReference type="SUPFAM" id="SSF46689">
    <property type="entry name" value="Homeodomain-like"/>
    <property type="match status" value="1"/>
</dbReference>
<organism evidence="10 11">
    <name type="scientific">Aristolochia fimbriata</name>
    <name type="common">White veined hardy Dutchman's pipe vine</name>
    <dbReference type="NCBI Taxonomy" id="158543"/>
    <lineage>
        <taxon>Eukaryota</taxon>
        <taxon>Viridiplantae</taxon>
        <taxon>Streptophyta</taxon>
        <taxon>Embryophyta</taxon>
        <taxon>Tracheophyta</taxon>
        <taxon>Spermatophyta</taxon>
        <taxon>Magnoliopsida</taxon>
        <taxon>Magnoliidae</taxon>
        <taxon>Piperales</taxon>
        <taxon>Aristolochiaceae</taxon>
        <taxon>Aristolochia</taxon>
    </lineage>
</organism>
<feature type="compositionally biased region" description="Basic residues" evidence="6">
    <location>
        <begin position="131"/>
        <end position="145"/>
    </location>
</feature>
<feature type="domain" description="Myb-like" evidence="7">
    <location>
        <begin position="57"/>
        <end position="107"/>
    </location>
</feature>
<feature type="compositionally biased region" description="Basic and acidic residues" evidence="6">
    <location>
        <begin position="403"/>
        <end position="413"/>
    </location>
</feature>
<comment type="subcellular location">
    <subcellularLocation>
        <location evidence="1">Nucleus</location>
    </subcellularLocation>
</comment>